<dbReference type="EMBL" id="CAMPGE010021666">
    <property type="protein sequence ID" value="CAI2379801.1"/>
    <property type="molecule type" value="Genomic_DNA"/>
</dbReference>
<feature type="region of interest" description="Disordered" evidence="1">
    <location>
        <begin position="1"/>
        <end position="24"/>
    </location>
</feature>
<evidence type="ECO:0000256" key="1">
    <source>
        <dbReference type="SAM" id="MobiDB-lite"/>
    </source>
</evidence>
<gene>
    <name evidence="2" type="ORF">ECRASSUSDP1_LOCUS21218</name>
</gene>
<name>A0AAD1XWF6_EUPCR</name>
<sequence>MSNYDSKAQYPEIEAPSMPKTVFPGVPYHARGVIQKEQKYGELHDEKEAMRPLESQPSNMSAPPMLEKKSSNNFSLGVVRSDVGSQPASSETRAAPELCDPTTIQVTDAVPISTTTELNGIKILPQYSSMTPVFTPPEFDKKRKKFYHPFFHAEADKYHGPRGCKICSGSGYSTKDNSPCSRCFSYLCNVCWNTGIDIKKKKECKNKCAYSELYKRTHGGS</sequence>
<feature type="compositionally biased region" description="Basic and acidic residues" evidence="1">
    <location>
        <begin position="39"/>
        <end position="51"/>
    </location>
</feature>
<accession>A0AAD1XWF6</accession>
<organism evidence="2 3">
    <name type="scientific">Euplotes crassus</name>
    <dbReference type="NCBI Taxonomy" id="5936"/>
    <lineage>
        <taxon>Eukaryota</taxon>
        <taxon>Sar</taxon>
        <taxon>Alveolata</taxon>
        <taxon>Ciliophora</taxon>
        <taxon>Intramacronucleata</taxon>
        <taxon>Spirotrichea</taxon>
        <taxon>Hypotrichia</taxon>
        <taxon>Euplotida</taxon>
        <taxon>Euplotidae</taxon>
        <taxon>Moneuplotes</taxon>
    </lineage>
</organism>
<feature type="region of interest" description="Disordered" evidence="1">
    <location>
        <begin position="39"/>
        <end position="64"/>
    </location>
</feature>
<reference evidence="2" key="1">
    <citation type="submission" date="2023-07" db="EMBL/GenBank/DDBJ databases">
        <authorList>
            <consortium name="AG Swart"/>
            <person name="Singh M."/>
            <person name="Singh A."/>
            <person name="Seah K."/>
            <person name="Emmerich C."/>
        </authorList>
    </citation>
    <scope>NUCLEOTIDE SEQUENCE</scope>
    <source>
        <strain evidence="2">DP1</strain>
    </source>
</reference>
<dbReference type="AlphaFoldDB" id="A0AAD1XWF6"/>
<evidence type="ECO:0000313" key="3">
    <source>
        <dbReference type="Proteomes" id="UP001295684"/>
    </source>
</evidence>
<protein>
    <submittedName>
        <fullName evidence="2">Uncharacterized protein</fullName>
    </submittedName>
</protein>
<proteinExistence type="predicted"/>
<comment type="caution">
    <text evidence="2">The sequence shown here is derived from an EMBL/GenBank/DDBJ whole genome shotgun (WGS) entry which is preliminary data.</text>
</comment>
<evidence type="ECO:0000313" key="2">
    <source>
        <dbReference type="EMBL" id="CAI2379801.1"/>
    </source>
</evidence>
<dbReference type="Proteomes" id="UP001295684">
    <property type="component" value="Unassembled WGS sequence"/>
</dbReference>
<keyword evidence="3" id="KW-1185">Reference proteome</keyword>